<evidence type="ECO:0000313" key="1">
    <source>
        <dbReference type="EMBL" id="KAI4554321.1"/>
    </source>
</evidence>
<organism evidence="1 2">
    <name type="scientific">Ovis ammon polii x Ovis aries</name>
    <dbReference type="NCBI Taxonomy" id="2918886"/>
    <lineage>
        <taxon>Eukaryota</taxon>
        <taxon>Metazoa</taxon>
        <taxon>Chordata</taxon>
        <taxon>Craniata</taxon>
        <taxon>Vertebrata</taxon>
        <taxon>Euteleostomi</taxon>
        <taxon>Mammalia</taxon>
        <taxon>Eutheria</taxon>
        <taxon>Laurasiatheria</taxon>
        <taxon>Artiodactyla</taxon>
        <taxon>Ruminantia</taxon>
        <taxon>Pecora</taxon>
        <taxon>Bovidae</taxon>
        <taxon>Caprinae</taxon>
        <taxon>Ovis</taxon>
    </lineage>
</organism>
<keyword evidence="2" id="KW-1185">Reference proteome</keyword>
<proteinExistence type="predicted"/>
<evidence type="ECO:0000313" key="2">
    <source>
        <dbReference type="Proteomes" id="UP001057279"/>
    </source>
</evidence>
<dbReference type="Proteomes" id="UP001057279">
    <property type="component" value="Chromosome X"/>
</dbReference>
<accession>A0ACB9U0D9</accession>
<reference evidence="1" key="1">
    <citation type="submission" date="2022-03" db="EMBL/GenBank/DDBJ databases">
        <title>Genomic analyses of argali, domestic sheep and their hybrids provide insights into chromosomal evolution, heterosis and genetic basis of agronomic traits.</title>
        <authorList>
            <person name="Li M."/>
        </authorList>
    </citation>
    <scope>NUCLEOTIDE SEQUENCE</scope>
    <source>
        <strain evidence="1">F1 hybrid</strain>
    </source>
</reference>
<gene>
    <name evidence="1" type="ORF">MJG53_019620</name>
</gene>
<sequence length="197" mass="21940">MSKPPISLFGSEEAAAEKEKSCGVPISHFQLSNGFGGGEHLRAVSVPQVNQNSRTIIFTMEEPVFSSDRTANMEQSSFEYALDRNLKVFKINIVPDFLSVKQEKCNQNKKYGVCVGRNLAAVLVKDDSVGASIASHALPPLSVEQTPYLRCQGNDAMDVAYELDVKRVHQHVRKDYPERQQAKTLLVDAVSWKKELE</sequence>
<name>A0ACB9U0D9_9CETA</name>
<dbReference type="EMBL" id="CM043025">
    <property type="protein sequence ID" value="KAI4554321.1"/>
    <property type="molecule type" value="Genomic_DNA"/>
</dbReference>
<protein>
    <submittedName>
        <fullName evidence="1">Uncharacterized protein</fullName>
    </submittedName>
</protein>
<comment type="caution">
    <text evidence="1">The sequence shown here is derived from an EMBL/GenBank/DDBJ whole genome shotgun (WGS) entry which is preliminary data.</text>
</comment>